<name>A0A1X2ELN7_9MYCO</name>
<evidence type="ECO:0000313" key="3">
    <source>
        <dbReference type="Proteomes" id="UP000193090"/>
    </source>
</evidence>
<keyword evidence="1" id="KW-0732">Signal</keyword>
<reference evidence="2 3" key="1">
    <citation type="submission" date="2016-01" db="EMBL/GenBank/DDBJ databases">
        <title>The new phylogeny of the genus Mycobacterium.</title>
        <authorList>
            <person name="Tarcisio F."/>
            <person name="Conor M."/>
            <person name="Antonella G."/>
            <person name="Elisabetta G."/>
            <person name="Giulia F.S."/>
            <person name="Sara T."/>
            <person name="Anna F."/>
            <person name="Clotilde B."/>
            <person name="Roberto B."/>
            <person name="Veronica D.S."/>
            <person name="Fabio R."/>
            <person name="Monica P."/>
            <person name="Olivier J."/>
            <person name="Enrico T."/>
            <person name="Nicola S."/>
        </authorList>
    </citation>
    <scope>NUCLEOTIDE SEQUENCE [LARGE SCALE GENOMIC DNA]</scope>
    <source>
        <strain evidence="2 3">DSM 44153</strain>
    </source>
</reference>
<comment type="caution">
    <text evidence="2">The sequence shown here is derived from an EMBL/GenBank/DDBJ whole genome shotgun (WGS) entry which is preliminary data.</text>
</comment>
<dbReference type="AlphaFoldDB" id="A0A1X2ELN7"/>
<gene>
    <name evidence="2" type="ORF">AWC30_06450</name>
</gene>
<organism evidence="2 3">
    <name type="scientific">Mycolicibacillus trivialis</name>
    <dbReference type="NCBI Taxonomy" id="1798"/>
    <lineage>
        <taxon>Bacteria</taxon>
        <taxon>Bacillati</taxon>
        <taxon>Actinomycetota</taxon>
        <taxon>Actinomycetes</taxon>
        <taxon>Mycobacteriales</taxon>
        <taxon>Mycobacteriaceae</taxon>
        <taxon>Mycolicibacillus</taxon>
    </lineage>
</organism>
<feature type="signal peptide" evidence="1">
    <location>
        <begin position="1"/>
        <end position="20"/>
    </location>
</feature>
<sequence length="122" mass="12411">MLVRIVVGSAMAVATGLASAAVAGARDTECDVILPAGDRIEQALDLLSLGSAMPPNAGSRIQNAASLLSGLTSPAAVDLRLRVSTVADHVNGTNPYRDASLADDLQLARQQLTVSRQACTGG</sequence>
<dbReference type="EMBL" id="LQPZ01000016">
    <property type="protein sequence ID" value="ORX06056.1"/>
    <property type="molecule type" value="Genomic_DNA"/>
</dbReference>
<dbReference type="Proteomes" id="UP000193090">
    <property type="component" value="Unassembled WGS sequence"/>
</dbReference>
<evidence type="ECO:0008006" key="4">
    <source>
        <dbReference type="Google" id="ProtNLM"/>
    </source>
</evidence>
<evidence type="ECO:0000313" key="2">
    <source>
        <dbReference type="EMBL" id="ORX06056.1"/>
    </source>
</evidence>
<accession>A0A1X2ELN7</accession>
<evidence type="ECO:0000256" key="1">
    <source>
        <dbReference type="SAM" id="SignalP"/>
    </source>
</evidence>
<dbReference type="RefSeq" id="WP_085109321.1">
    <property type="nucleotide sequence ID" value="NZ_JACKSN010000030.1"/>
</dbReference>
<dbReference type="STRING" id="1798.AWC30_06450"/>
<dbReference type="OrthoDB" id="4729165at2"/>
<protein>
    <recommendedName>
        <fullName evidence="4">Haemophore haem-binding domain-containing protein</fullName>
    </recommendedName>
</protein>
<keyword evidence="3" id="KW-1185">Reference proteome</keyword>
<proteinExistence type="predicted"/>
<feature type="chain" id="PRO_5013163050" description="Haemophore haem-binding domain-containing protein" evidence="1">
    <location>
        <begin position="21"/>
        <end position="122"/>
    </location>
</feature>